<sequence length="57" mass="6583">MPTSLGTLIVEIRRYSFFLPFTVLLWWRTKDACRFITTLAAPISVRGLVNRPLMTVI</sequence>
<evidence type="ECO:0000313" key="2">
    <source>
        <dbReference type="Proteomes" id="UP000054018"/>
    </source>
</evidence>
<evidence type="ECO:0000313" key="1">
    <source>
        <dbReference type="EMBL" id="KIK29045.1"/>
    </source>
</evidence>
<reference evidence="2" key="2">
    <citation type="submission" date="2015-01" db="EMBL/GenBank/DDBJ databases">
        <title>Evolutionary Origins and Diversification of the Mycorrhizal Mutualists.</title>
        <authorList>
            <consortium name="DOE Joint Genome Institute"/>
            <consortium name="Mycorrhizal Genomics Consortium"/>
            <person name="Kohler A."/>
            <person name="Kuo A."/>
            <person name="Nagy L.G."/>
            <person name="Floudas D."/>
            <person name="Copeland A."/>
            <person name="Barry K.W."/>
            <person name="Cichocki N."/>
            <person name="Veneault-Fourrey C."/>
            <person name="LaButti K."/>
            <person name="Lindquist E.A."/>
            <person name="Lipzen A."/>
            <person name="Lundell T."/>
            <person name="Morin E."/>
            <person name="Murat C."/>
            <person name="Riley R."/>
            <person name="Ohm R."/>
            <person name="Sun H."/>
            <person name="Tunlid A."/>
            <person name="Henrissat B."/>
            <person name="Grigoriev I.V."/>
            <person name="Hibbett D.S."/>
            <person name="Martin F."/>
        </authorList>
    </citation>
    <scope>NUCLEOTIDE SEQUENCE [LARGE SCALE GENOMIC DNA]</scope>
    <source>
        <strain evidence="2">441</strain>
    </source>
</reference>
<keyword evidence="2" id="KW-1185">Reference proteome</keyword>
<dbReference type="Proteomes" id="UP000054018">
    <property type="component" value="Unassembled WGS sequence"/>
</dbReference>
<dbReference type="HOGENOM" id="CLU_2997358_0_0_1"/>
<proteinExistence type="predicted"/>
<accession>A0A0C9YVJ3</accession>
<gene>
    <name evidence="1" type="ORF">PISMIDRAFT_516205</name>
</gene>
<dbReference type="AlphaFoldDB" id="A0A0C9YVJ3"/>
<name>A0A0C9YVJ3_9AGAM</name>
<protein>
    <submittedName>
        <fullName evidence="1">Uncharacterized protein</fullName>
    </submittedName>
</protein>
<dbReference type="EMBL" id="KN833690">
    <property type="protein sequence ID" value="KIK29045.1"/>
    <property type="molecule type" value="Genomic_DNA"/>
</dbReference>
<reference evidence="1 2" key="1">
    <citation type="submission" date="2014-04" db="EMBL/GenBank/DDBJ databases">
        <authorList>
            <consortium name="DOE Joint Genome Institute"/>
            <person name="Kuo A."/>
            <person name="Kohler A."/>
            <person name="Costa M.D."/>
            <person name="Nagy L.G."/>
            <person name="Floudas D."/>
            <person name="Copeland A."/>
            <person name="Barry K.W."/>
            <person name="Cichocki N."/>
            <person name="Veneault-Fourrey C."/>
            <person name="LaButti K."/>
            <person name="Lindquist E.A."/>
            <person name="Lipzen A."/>
            <person name="Lundell T."/>
            <person name="Morin E."/>
            <person name="Murat C."/>
            <person name="Sun H."/>
            <person name="Tunlid A."/>
            <person name="Henrissat B."/>
            <person name="Grigoriev I.V."/>
            <person name="Hibbett D.S."/>
            <person name="Martin F."/>
            <person name="Nordberg H.P."/>
            <person name="Cantor M.N."/>
            <person name="Hua S.X."/>
        </authorList>
    </citation>
    <scope>NUCLEOTIDE SEQUENCE [LARGE SCALE GENOMIC DNA]</scope>
    <source>
        <strain evidence="1 2">441</strain>
    </source>
</reference>
<organism evidence="1 2">
    <name type="scientific">Pisolithus microcarpus 441</name>
    <dbReference type="NCBI Taxonomy" id="765257"/>
    <lineage>
        <taxon>Eukaryota</taxon>
        <taxon>Fungi</taxon>
        <taxon>Dikarya</taxon>
        <taxon>Basidiomycota</taxon>
        <taxon>Agaricomycotina</taxon>
        <taxon>Agaricomycetes</taxon>
        <taxon>Agaricomycetidae</taxon>
        <taxon>Boletales</taxon>
        <taxon>Sclerodermatineae</taxon>
        <taxon>Pisolithaceae</taxon>
        <taxon>Pisolithus</taxon>
    </lineage>
</organism>